<evidence type="ECO:0000313" key="8">
    <source>
        <dbReference type="EMBL" id="CAD5113330.1"/>
    </source>
</evidence>
<dbReference type="Gene3D" id="3.40.50.1240">
    <property type="entry name" value="Phosphoglycerate mutase-like"/>
    <property type="match status" value="1"/>
</dbReference>
<dbReference type="GO" id="GO:0005739">
    <property type="term" value="C:mitochondrion"/>
    <property type="evidence" value="ECO:0007669"/>
    <property type="project" value="TreeGrafter"/>
</dbReference>
<keyword evidence="7" id="KW-1133">Transmembrane helix</keyword>
<keyword evidence="9" id="KW-1185">Reference proteome</keyword>
<evidence type="ECO:0000256" key="6">
    <source>
        <dbReference type="PIRSR" id="PIRSR613078-2"/>
    </source>
</evidence>
<evidence type="ECO:0000256" key="3">
    <source>
        <dbReference type="ARBA" id="ARBA00022801"/>
    </source>
</evidence>
<evidence type="ECO:0000256" key="7">
    <source>
        <dbReference type="SAM" id="Phobius"/>
    </source>
</evidence>
<keyword evidence="7" id="KW-0472">Membrane</keyword>
<dbReference type="PANTHER" id="PTHR20935">
    <property type="entry name" value="PHOSPHOGLYCERATE MUTASE-RELATED"/>
    <property type="match status" value="1"/>
</dbReference>
<dbReference type="Pfam" id="PF00300">
    <property type="entry name" value="His_Phos_1"/>
    <property type="match status" value="1"/>
</dbReference>
<dbReference type="EC" id="3.1.3.16" evidence="2"/>
<keyword evidence="7" id="KW-0812">Transmembrane</keyword>
<dbReference type="AlphaFoldDB" id="A0A7I8VAI2"/>
<evidence type="ECO:0000256" key="1">
    <source>
        <dbReference type="ARBA" id="ARBA00006717"/>
    </source>
</evidence>
<name>A0A7I8VAI2_9ANNE</name>
<evidence type="ECO:0000256" key="5">
    <source>
        <dbReference type="ARBA" id="ARBA00040722"/>
    </source>
</evidence>
<dbReference type="PANTHER" id="PTHR20935:SF0">
    <property type="entry name" value="SERINE_THREONINE-PROTEIN PHOSPHATASE PGAM5, MITOCHONDRIAL"/>
    <property type="match status" value="1"/>
</dbReference>
<dbReference type="CDD" id="cd07067">
    <property type="entry name" value="HP_PGM_like"/>
    <property type="match status" value="1"/>
</dbReference>
<sequence>MPVLKYSIFNKLGFWIAVLIVIIVIFLYKDSYENTENQSDKIVWNFNWDSKGILSKGEAKVRNVKSFVFVRHGHYNRQSGRLTKMGREQAEGAGKYLKQMRMKFKAIYSSSSIRAQETAQIIHQYLPKIPFYDDDLLKEGLPDKPSPTQGNWNFSSEVYEKHIPRFESAFKKYMHRADIGEDRNFYILVAHGNIIRYFLLKVLQLNTRAWMRLMLPHASITLIHINPDGTVTATRIGMAGFLKPDLLTWT</sequence>
<dbReference type="Proteomes" id="UP000549394">
    <property type="component" value="Unassembled WGS sequence"/>
</dbReference>
<dbReference type="OrthoDB" id="2118094at2759"/>
<comment type="caution">
    <text evidence="8">The sequence shown here is derived from an EMBL/GenBank/DDBJ whole genome shotgun (WGS) entry which is preliminary data.</text>
</comment>
<evidence type="ECO:0000256" key="2">
    <source>
        <dbReference type="ARBA" id="ARBA00013081"/>
    </source>
</evidence>
<accession>A0A7I8VAI2</accession>
<reference evidence="8 9" key="1">
    <citation type="submission" date="2020-08" db="EMBL/GenBank/DDBJ databases">
        <authorList>
            <person name="Hejnol A."/>
        </authorList>
    </citation>
    <scope>NUCLEOTIDE SEQUENCE [LARGE SCALE GENOMIC DNA]</scope>
</reference>
<organism evidence="8 9">
    <name type="scientific">Dimorphilus gyrociliatus</name>
    <dbReference type="NCBI Taxonomy" id="2664684"/>
    <lineage>
        <taxon>Eukaryota</taxon>
        <taxon>Metazoa</taxon>
        <taxon>Spiralia</taxon>
        <taxon>Lophotrochozoa</taxon>
        <taxon>Annelida</taxon>
        <taxon>Polychaeta</taxon>
        <taxon>Polychaeta incertae sedis</taxon>
        <taxon>Dinophilidae</taxon>
        <taxon>Dimorphilus</taxon>
    </lineage>
</organism>
<dbReference type="GO" id="GO:0090141">
    <property type="term" value="P:positive regulation of mitochondrial fission"/>
    <property type="evidence" value="ECO:0007669"/>
    <property type="project" value="TreeGrafter"/>
</dbReference>
<dbReference type="InterPro" id="IPR051021">
    <property type="entry name" value="Mito_Ser/Thr_phosphatase"/>
</dbReference>
<feature type="transmembrane region" description="Helical" evidence="7">
    <location>
        <begin position="12"/>
        <end position="28"/>
    </location>
</feature>
<dbReference type="GO" id="GO:0004722">
    <property type="term" value="F:protein serine/threonine phosphatase activity"/>
    <property type="evidence" value="ECO:0007669"/>
    <property type="project" value="UniProtKB-EC"/>
</dbReference>
<dbReference type="EMBL" id="CAJFCJ010000003">
    <property type="protein sequence ID" value="CAD5113330.1"/>
    <property type="molecule type" value="Genomic_DNA"/>
</dbReference>
<dbReference type="InterPro" id="IPR029033">
    <property type="entry name" value="His_PPase_superfam"/>
</dbReference>
<protein>
    <recommendedName>
        <fullName evidence="4">Serine/threonine-protein phosphatase PGAM5, mitochondrial</fullName>
        <ecNumber evidence="2">3.1.3.16</ecNumber>
    </recommendedName>
    <alternativeName>
        <fullName evidence="5">Serine/threonine-protein phosphatase Pgam5, mitochondrial</fullName>
    </alternativeName>
</protein>
<feature type="binding site" evidence="6">
    <location>
        <position position="114"/>
    </location>
    <ligand>
        <name>substrate</name>
    </ligand>
</feature>
<dbReference type="SMART" id="SM00855">
    <property type="entry name" value="PGAM"/>
    <property type="match status" value="1"/>
</dbReference>
<gene>
    <name evidence="8" type="ORF">DGYR_LOCUS2343</name>
</gene>
<dbReference type="InterPro" id="IPR013078">
    <property type="entry name" value="His_Pase_superF_clade-1"/>
</dbReference>
<comment type="similarity">
    <text evidence="1">Belongs to the phosphoglycerate mutase family. BPG-dependent PGAM subfamily.</text>
</comment>
<dbReference type="SUPFAM" id="SSF53254">
    <property type="entry name" value="Phosphoglycerate mutase-like"/>
    <property type="match status" value="1"/>
</dbReference>
<evidence type="ECO:0000313" key="9">
    <source>
        <dbReference type="Proteomes" id="UP000549394"/>
    </source>
</evidence>
<evidence type="ECO:0000256" key="4">
    <source>
        <dbReference type="ARBA" id="ARBA00039765"/>
    </source>
</evidence>
<proteinExistence type="inferred from homology"/>
<keyword evidence="3" id="KW-0378">Hydrolase</keyword>